<proteinExistence type="inferred from homology"/>
<dbReference type="InterPro" id="IPR032466">
    <property type="entry name" value="Metal_Hydrolase"/>
</dbReference>
<keyword evidence="2" id="KW-0479">Metal-binding</keyword>
<evidence type="ECO:0000256" key="2">
    <source>
        <dbReference type="ARBA" id="ARBA00022723"/>
    </source>
</evidence>
<gene>
    <name evidence="7" type="ORF">GWK16_06390</name>
</gene>
<dbReference type="GO" id="GO:0016810">
    <property type="term" value="F:hydrolase activity, acting on carbon-nitrogen (but not peptide) bonds"/>
    <property type="evidence" value="ECO:0007669"/>
    <property type="project" value="InterPro"/>
</dbReference>
<dbReference type="InterPro" id="IPR054418">
    <property type="entry name" value="MQNX/HUTI_composite_N"/>
</dbReference>
<dbReference type="Proteomes" id="UP000548582">
    <property type="component" value="Unassembled WGS sequence"/>
</dbReference>
<dbReference type="GO" id="GO:0046872">
    <property type="term" value="F:metal ion binding"/>
    <property type="evidence" value="ECO:0007669"/>
    <property type="project" value="UniProtKB-KW"/>
</dbReference>
<protein>
    <submittedName>
        <fullName evidence="7">Amidohydrolase family protein</fullName>
    </submittedName>
</protein>
<dbReference type="InterPro" id="IPR011059">
    <property type="entry name" value="Metal-dep_hydrolase_composite"/>
</dbReference>
<evidence type="ECO:0000313" key="8">
    <source>
        <dbReference type="Proteomes" id="UP000548582"/>
    </source>
</evidence>
<dbReference type="EMBL" id="JABBKX010000002">
    <property type="protein sequence ID" value="NMJ40862.1"/>
    <property type="molecule type" value="Genomic_DNA"/>
</dbReference>
<dbReference type="Gene3D" id="2.30.40.10">
    <property type="entry name" value="Urease, subunit C, domain 1"/>
    <property type="match status" value="1"/>
</dbReference>
<dbReference type="Gene3D" id="3.20.20.140">
    <property type="entry name" value="Metal-dependent hydrolases"/>
    <property type="match status" value="1"/>
</dbReference>
<feature type="domain" description="Aminodeoxyfutalosine deaminase/Imidazolonepropionase-like composite" evidence="6">
    <location>
        <begin position="27"/>
        <end position="50"/>
    </location>
</feature>
<evidence type="ECO:0000256" key="3">
    <source>
        <dbReference type="ARBA" id="ARBA00022801"/>
    </source>
</evidence>
<keyword evidence="3 7" id="KW-0378">Hydrolase</keyword>
<evidence type="ECO:0000313" key="7">
    <source>
        <dbReference type="EMBL" id="NMJ40862.1"/>
    </source>
</evidence>
<keyword evidence="4" id="KW-0862">Zinc</keyword>
<dbReference type="PANTHER" id="PTHR43794:SF11">
    <property type="entry name" value="AMIDOHYDROLASE-RELATED DOMAIN-CONTAINING PROTEIN"/>
    <property type="match status" value="1"/>
</dbReference>
<dbReference type="SUPFAM" id="SSF51338">
    <property type="entry name" value="Composite domain of metallo-dependent hydrolases"/>
    <property type="match status" value="1"/>
</dbReference>
<evidence type="ECO:0000256" key="4">
    <source>
        <dbReference type="ARBA" id="ARBA00022833"/>
    </source>
</evidence>
<dbReference type="SUPFAM" id="SSF51556">
    <property type="entry name" value="Metallo-dependent hydrolases"/>
    <property type="match status" value="1"/>
</dbReference>
<dbReference type="PANTHER" id="PTHR43794">
    <property type="entry name" value="AMINOHYDROLASE SSNA-RELATED"/>
    <property type="match status" value="1"/>
</dbReference>
<dbReference type="InterPro" id="IPR050287">
    <property type="entry name" value="MTA/SAH_deaminase"/>
</dbReference>
<dbReference type="Pfam" id="PF22039">
    <property type="entry name" value="HUTI_composite_bact"/>
    <property type="match status" value="1"/>
</dbReference>
<comment type="caution">
    <text evidence="7">The sequence shown here is derived from an EMBL/GenBank/DDBJ whole genome shotgun (WGS) entry which is preliminary data.</text>
</comment>
<evidence type="ECO:0000259" key="6">
    <source>
        <dbReference type="Pfam" id="PF22039"/>
    </source>
</evidence>
<dbReference type="InterPro" id="IPR006680">
    <property type="entry name" value="Amidohydro-rel"/>
</dbReference>
<name>A0A848E9M5_9PROT</name>
<comment type="similarity">
    <text evidence="1">Belongs to the metallo-dependent hydrolases superfamily. ATZ/TRZ family.</text>
</comment>
<organism evidence="7 8">
    <name type="scientific">Neoroseomonas marina</name>
    <dbReference type="NCBI Taxonomy" id="1232220"/>
    <lineage>
        <taxon>Bacteria</taxon>
        <taxon>Pseudomonadati</taxon>
        <taxon>Pseudomonadota</taxon>
        <taxon>Alphaproteobacteria</taxon>
        <taxon>Acetobacterales</taxon>
        <taxon>Acetobacteraceae</taxon>
        <taxon>Neoroseomonas</taxon>
    </lineage>
</organism>
<accession>A0A848E9M5</accession>
<evidence type="ECO:0000259" key="5">
    <source>
        <dbReference type="Pfam" id="PF01979"/>
    </source>
</evidence>
<evidence type="ECO:0000256" key="1">
    <source>
        <dbReference type="ARBA" id="ARBA00006745"/>
    </source>
</evidence>
<dbReference type="AlphaFoldDB" id="A0A848E9M5"/>
<reference evidence="7 8" key="1">
    <citation type="submission" date="2020-03" db="EMBL/GenBank/DDBJ databases">
        <authorList>
            <person name="Sun Q."/>
        </authorList>
    </citation>
    <scope>NUCLEOTIDE SEQUENCE [LARGE SCALE GENOMIC DNA]</scope>
    <source>
        <strain evidence="7 8">JC162</strain>
    </source>
</reference>
<sequence>MQPAILIDGATIVTGDAAGTIHHGSTIAIEADRIAAIGTSAELLARYPAATVINGRNRAVMPGFANTHTHLHLTLARGIFEDMSSPNAPPFDAVNRLPLPRLSDEEHTVMCQLGALEAIRSGTTALLEDNIGIARYARQLADTGLRLVLAERAWDKAVGNIGGVEPFEASDALADAGLERMERLHAEWHGARGGRIAVGLAAWAPDMCSPRLLNRISSLREKLDAVCTIHLNQLWGEVAAVQRERGCLPTEYLHAEGFLNDRVIAAHCRCMTCSEENLLGRSGASVAFNSCIAARRGLSPRIAALQAAGCNISIGTDNMAEDMVEATRTAMFMERIRRTDGREPTPEEAFGWATRNGYRAMGTTDGGVLAPGMKADLVVVRTDRPHLVPRMRLASTFVHQGQAADIESVMVDGAWIMRDGAVLTMDEAAIVDEADRIARRAWARLLQDRPDLEVPPGFSPAP</sequence>
<feature type="domain" description="Amidohydrolase-related" evidence="5">
    <location>
        <begin position="60"/>
        <end position="415"/>
    </location>
</feature>
<keyword evidence="8" id="KW-1185">Reference proteome</keyword>
<dbReference type="Pfam" id="PF01979">
    <property type="entry name" value="Amidohydro_1"/>
    <property type="match status" value="1"/>
</dbReference>
<dbReference type="RefSeq" id="WP_170053123.1">
    <property type="nucleotide sequence ID" value="NZ_JABBKX010000002.1"/>
</dbReference>